<dbReference type="CDD" id="cd14332">
    <property type="entry name" value="UBA_RuvA_C"/>
    <property type="match status" value="1"/>
</dbReference>
<keyword evidence="4" id="KW-0234">DNA repair</keyword>
<keyword evidence="2" id="KW-0227">DNA damage</keyword>
<dbReference type="InterPro" id="IPR011114">
    <property type="entry name" value="RuvA_C"/>
</dbReference>
<dbReference type="GO" id="GO:0009378">
    <property type="term" value="F:four-way junction helicase activity"/>
    <property type="evidence" value="ECO:0007669"/>
    <property type="project" value="InterPro"/>
</dbReference>
<dbReference type="SUPFAM" id="SSF50249">
    <property type="entry name" value="Nucleic acid-binding proteins"/>
    <property type="match status" value="1"/>
</dbReference>
<evidence type="ECO:0000259" key="5">
    <source>
        <dbReference type="SMART" id="SM00278"/>
    </source>
</evidence>
<dbReference type="GO" id="GO:0006310">
    <property type="term" value="P:DNA recombination"/>
    <property type="evidence" value="ECO:0007669"/>
    <property type="project" value="InterPro"/>
</dbReference>
<dbReference type="GO" id="GO:0006281">
    <property type="term" value="P:DNA repair"/>
    <property type="evidence" value="ECO:0007669"/>
    <property type="project" value="UniProtKB-KW"/>
</dbReference>
<dbReference type="InterPro" id="IPR013849">
    <property type="entry name" value="DNA_helicase_Holl-junc_RuvA_I"/>
</dbReference>
<dbReference type="Gene3D" id="1.10.150.20">
    <property type="entry name" value="5' to 3' exonuclease, C-terminal subdomain"/>
    <property type="match status" value="1"/>
</dbReference>
<gene>
    <name evidence="6" type="primary">ruvA</name>
    <name evidence="6" type="ORF">SCFA_4040002</name>
</gene>
<keyword evidence="6" id="KW-0547">Nucleotide-binding</keyword>
<dbReference type="InterPro" id="IPR012340">
    <property type="entry name" value="NA-bd_OB-fold"/>
</dbReference>
<dbReference type="AlphaFoldDB" id="A0A485M571"/>
<evidence type="ECO:0000313" key="6">
    <source>
        <dbReference type="EMBL" id="VFU18287.1"/>
    </source>
</evidence>
<dbReference type="EC" id="3.6.4.12" evidence="6"/>
<dbReference type="GO" id="GO:0003677">
    <property type="term" value="F:DNA binding"/>
    <property type="evidence" value="ECO:0007669"/>
    <property type="project" value="UniProtKB-KW"/>
</dbReference>
<accession>A0A485M571</accession>
<dbReference type="NCBIfam" id="TIGR00084">
    <property type="entry name" value="ruvA"/>
    <property type="match status" value="1"/>
</dbReference>
<dbReference type="Pfam" id="PF07499">
    <property type="entry name" value="RuvA_C"/>
    <property type="match status" value="1"/>
</dbReference>
<proteinExistence type="inferred from homology"/>
<name>A0A485M571_9ZZZZ</name>
<dbReference type="GO" id="GO:0005524">
    <property type="term" value="F:ATP binding"/>
    <property type="evidence" value="ECO:0007669"/>
    <property type="project" value="InterPro"/>
</dbReference>
<protein>
    <submittedName>
        <fullName evidence="6">Holliday junction ATP-dependent DNA helicase RuvA</fullName>
        <ecNumber evidence="6">3.6.4.12</ecNumber>
    </submittedName>
</protein>
<keyword evidence="6" id="KW-0378">Hydrolase</keyword>
<dbReference type="Gene3D" id="2.40.50.140">
    <property type="entry name" value="Nucleic acid-binding proteins"/>
    <property type="match status" value="1"/>
</dbReference>
<evidence type="ECO:0000256" key="2">
    <source>
        <dbReference type="ARBA" id="ARBA00022763"/>
    </source>
</evidence>
<dbReference type="GO" id="GO:0016787">
    <property type="term" value="F:hydrolase activity"/>
    <property type="evidence" value="ECO:0007669"/>
    <property type="project" value="UniProtKB-KW"/>
</dbReference>
<keyword evidence="3" id="KW-0238">DNA-binding</keyword>
<dbReference type="Pfam" id="PF14520">
    <property type="entry name" value="HHH_5"/>
    <property type="match status" value="1"/>
</dbReference>
<dbReference type="InterPro" id="IPR036267">
    <property type="entry name" value="RuvA_C_sf"/>
</dbReference>
<feature type="domain" description="Helix-hairpin-helix DNA-binding motif class 1" evidence="5">
    <location>
        <begin position="73"/>
        <end position="92"/>
    </location>
</feature>
<keyword evidence="6" id="KW-0347">Helicase</keyword>
<dbReference type="SUPFAM" id="SSF46929">
    <property type="entry name" value="DNA helicase RuvA subunit, C-terminal domain"/>
    <property type="match status" value="1"/>
</dbReference>
<dbReference type="HAMAP" id="MF_00031">
    <property type="entry name" value="DNA_HJ_migration_RuvA"/>
    <property type="match status" value="1"/>
</dbReference>
<organism evidence="6">
    <name type="scientific">anaerobic digester metagenome</name>
    <dbReference type="NCBI Taxonomy" id="1263854"/>
    <lineage>
        <taxon>unclassified sequences</taxon>
        <taxon>metagenomes</taxon>
        <taxon>ecological metagenomes</taxon>
    </lineage>
</organism>
<dbReference type="SUPFAM" id="SSF47781">
    <property type="entry name" value="RuvA domain 2-like"/>
    <property type="match status" value="1"/>
</dbReference>
<dbReference type="SMART" id="SM00278">
    <property type="entry name" value="HhH1"/>
    <property type="match status" value="2"/>
</dbReference>
<keyword evidence="1" id="KW-0963">Cytoplasm</keyword>
<evidence type="ECO:0000256" key="3">
    <source>
        <dbReference type="ARBA" id="ARBA00023125"/>
    </source>
</evidence>
<reference evidence="6" key="1">
    <citation type="submission" date="2019-03" db="EMBL/GenBank/DDBJ databases">
        <authorList>
            <person name="Hao L."/>
        </authorList>
    </citation>
    <scope>NUCLEOTIDE SEQUENCE</scope>
</reference>
<feature type="domain" description="Helix-hairpin-helix DNA-binding motif class 1" evidence="5">
    <location>
        <begin position="108"/>
        <end position="127"/>
    </location>
</feature>
<dbReference type="Pfam" id="PF01330">
    <property type="entry name" value="RuvA_N"/>
    <property type="match status" value="1"/>
</dbReference>
<evidence type="ECO:0000256" key="1">
    <source>
        <dbReference type="ARBA" id="ARBA00022490"/>
    </source>
</evidence>
<dbReference type="EMBL" id="CAADRN010000340">
    <property type="protein sequence ID" value="VFU18287.1"/>
    <property type="molecule type" value="Genomic_DNA"/>
</dbReference>
<evidence type="ECO:0000256" key="4">
    <source>
        <dbReference type="ARBA" id="ARBA00023204"/>
    </source>
</evidence>
<dbReference type="InterPro" id="IPR003583">
    <property type="entry name" value="Hlx-hairpin-Hlx_DNA-bd_motif"/>
</dbReference>
<dbReference type="Gene3D" id="1.10.8.10">
    <property type="entry name" value="DNA helicase RuvA subunit, C-terminal domain"/>
    <property type="match status" value="1"/>
</dbReference>
<sequence>MIAFIRGKLAGVLNGSILLDVGGIGYEIQVPLNLLNSLNDLGSEVTLHTHLAVREDNLSLYGFKERDELDCFLKLINVSGIGPRGGLAILTIFSPGELTRIIKNEDIPSLTRVPGIGKKTAGRLILELKDKISWLEPEQDKEDAGRWDLDAVEALEALGYPAAESRRAVQEALRSFDQKPPEAELVKAALRLLVKL</sequence>
<dbReference type="InterPro" id="IPR000085">
    <property type="entry name" value="RuvA"/>
</dbReference>
<keyword evidence="6" id="KW-0067">ATP-binding</keyword>
<dbReference type="GO" id="GO:0009379">
    <property type="term" value="C:Holliday junction helicase complex"/>
    <property type="evidence" value="ECO:0007669"/>
    <property type="project" value="InterPro"/>
</dbReference>
<dbReference type="InterPro" id="IPR010994">
    <property type="entry name" value="RuvA_2-like"/>
</dbReference>